<comment type="caution">
    <text evidence="2">The sequence shown here is derived from an EMBL/GenBank/DDBJ whole genome shotgun (WGS) entry which is preliminary data.</text>
</comment>
<feature type="region of interest" description="Disordered" evidence="1">
    <location>
        <begin position="29"/>
        <end position="53"/>
    </location>
</feature>
<feature type="compositionally biased region" description="Low complexity" evidence="1">
    <location>
        <begin position="40"/>
        <end position="53"/>
    </location>
</feature>
<evidence type="ECO:0000256" key="1">
    <source>
        <dbReference type="SAM" id="MobiDB-lite"/>
    </source>
</evidence>
<evidence type="ECO:0000313" key="2">
    <source>
        <dbReference type="EMBL" id="GAA4333853.1"/>
    </source>
</evidence>
<dbReference type="RefSeq" id="WP_345536202.1">
    <property type="nucleotide sequence ID" value="NZ_BAABGJ010000008.1"/>
</dbReference>
<protein>
    <submittedName>
        <fullName evidence="2">Uncharacterized protein</fullName>
    </submittedName>
</protein>
<keyword evidence="3" id="KW-1185">Reference proteome</keyword>
<dbReference type="EMBL" id="BAABGJ010000008">
    <property type="protein sequence ID" value="GAA4333853.1"/>
    <property type="molecule type" value="Genomic_DNA"/>
</dbReference>
<name>A0ABP8H467_9BURK</name>
<reference evidence="3" key="1">
    <citation type="journal article" date="2019" name="Int. J. Syst. Evol. Microbiol.">
        <title>The Global Catalogue of Microorganisms (GCM) 10K type strain sequencing project: providing services to taxonomists for standard genome sequencing and annotation.</title>
        <authorList>
            <consortium name="The Broad Institute Genomics Platform"/>
            <consortium name="The Broad Institute Genome Sequencing Center for Infectious Disease"/>
            <person name="Wu L."/>
            <person name="Ma J."/>
        </authorList>
    </citation>
    <scope>NUCLEOTIDE SEQUENCE [LARGE SCALE GENOMIC DNA]</scope>
    <source>
        <strain evidence="3">JCM 17804</strain>
    </source>
</reference>
<gene>
    <name evidence="2" type="ORF">GCM10023165_09260</name>
</gene>
<dbReference type="Proteomes" id="UP001500975">
    <property type="component" value="Unassembled WGS sequence"/>
</dbReference>
<evidence type="ECO:0000313" key="3">
    <source>
        <dbReference type="Proteomes" id="UP001500975"/>
    </source>
</evidence>
<proteinExistence type="predicted"/>
<organism evidence="2 3">
    <name type="scientific">Variovorax defluvii</name>
    <dbReference type="NCBI Taxonomy" id="913761"/>
    <lineage>
        <taxon>Bacteria</taxon>
        <taxon>Pseudomonadati</taxon>
        <taxon>Pseudomonadota</taxon>
        <taxon>Betaproteobacteria</taxon>
        <taxon>Burkholderiales</taxon>
        <taxon>Comamonadaceae</taxon>
        <taxon>Variovorax</taxon>
    </lineage>
</organism>
<accession>A0ABP8H467</accession>
<sequence length="127" mass="12917">MLEILQGRWDSSTSHQTMRELTAEELNYVSGGDGGGGSCSAGDCGASASDGSDAAGTLAEVTVTSSQNDGIGDQQAQQLMTQIEFAFTDPLAALLGFFSLIGNASIPSMNYPTIPVNPMGDPSPGGP</sequence>